<dbReference type="Gene3D" id="2.70.98.10">
    <property type="match status" value="1"/>
</dbReference>
<dbReference type="Proteomes" id="UP000031670">
    <property type="component" value="Unassembled WGS sequence"/>
</dbReference>
<feature type="active site" evidence="5">
    <location>
        <position position="255"/>
    </location>
</feature>
<dbReference type="SUPFAM" id="SSF74650">
    <property type="entry name" value="Galactose mutarotase-like"/>
    <property type="match status" value="1"/>
</dbReference>
<evidence type="ECO:0000256" key="3">
    <source>
        <dbReference type="ARBA" id="ARBA00023235"/>
    </source>
</evidence>
<comment type="similarity">
    <text evidence="2 4">Belongs to the glucose-6-phosphate 1-epimerase family.</text>
</comment>
<dbReference type="EMBL" id="BBSA01000011">
    <property type="protein sequence ID" value="GAM64147.1"/>
    <property type="molecule type" value="Genomic_DNA"/>
</dbReference>
<dbReference type="GO" id="GO:0030246">
    <property type="term" value="F:carbohydrate binding"/>
    <property type="evidence" value="ECO:0007669"/>
    <property type="project" value="UniProtKB-UniRule"/>
</dbReference>
<dbReference type="Pfam" id="PF01263">
    <property type="entry name" value="Aldose_epim"/>
    <property type="match status" value="1"/>
</dbReference>
<dbReference type="GO" id="GO:0047938">
    <property type="term" value="F:glucose-6-phosphate 1-epimerase activity"/>
    <property type="evidence" value="ECO:0007669"/>
    <property type="project" value="UniProtKB-UniRule"/>
</dbReference>
<evidence type="ECO:0000256" key="2">
    <source>
        <dbReference type="ARBA" id="ARBA00005866"/>
    </source>
</evidence>
<comment type="catalytic activity">
    <reaction evidence="1">
        <text>alpha-D-glucose 6-phosphate = beta-D-glucose 6-phosphate</text>
        <dbReference type="Rhea" id="RHEA:16249"/>
        <dbReference type="ChEBI" id="CHEBI:58225"/>
        <dbReference type="ChEBI" id="CHEBI:58247"/>
        <dbReference type="EC" id="5.1.3.15"/>
    </reaction>
</comment>
<evidence type="ECO:0000313" key="7">
    <source>
        <dbReference type="Proteomes" id="UP000031670"/>
    </source>
</evidence>
<proteinExistence type="inferred from homology"/>
<dbReference type="InterPro" id="IPR025532">
    <property type="entry name" value="G6P_1-epimerase"/>
</dbReference>
<dbReference type="InterPro" id="IPR014718">
    <property type="entry name" value="GH-type_carb-bd"/>
</dbReference>
<dbReference type="CDD" id="cd09020">
    <property type="entry name" value="D-hex-6-P-epi_like"/>
    <property type="match status" value="1"/>
</dbReference>
<sequence length="284" mass="31630">MSALIKIQSGSYQIDIKDKVEILKVSHPKADCEISLFGGQLLSFKPSSGREVFWLSELAKFDGNSAIRGGVPICWPWFGNRGKPSHGFARNSIWTLSRLESVESHAYVELVLTDTKETQTLFPYRFELRLKVTIAETLELKLEVTNLDVKAFEFTGALHSYFAVEDIHKERLHGLDEQCLDSVEQGGTIKVEAPFKLDKALDYVFENSPCTLGSAGLAIESGSADSLVVWNPWQEGASKMTDMHDSDYNKMLCIEPAVFSQPIQLDSNQSFTLDLNVRSLVSGS</sequence>
<protein>
    <recommendedName>
        <fullName evidence="4">Putative glucose-6-phosphate 1-epimerase</fullName>
        <ecNumber evidence="4">5.1.3.15</ecNumber>
    </recommendedName>
</protein>
<evidence type="ECO:0000256" key="1">
    <source>
        <dbReference type="ARBA" id="ARBA00001096"/>
    </source>
</evidence>
<dbReference type="PIRSF" id="PIRSF016020">
    <property type="entry name" value="PHexose_mutarotase"/>
    <property type="match status" value="1"/>
</dbReference>
<dbReference type="EC" id="5.1.3.15" evidence="4"/>
<dbReference type="PANTHER" id="PTHR11122:SF13">
    <property type="entry name" value="GLUCOSE-6-PHOSPHATE 1-EPIMERASE"/>
    <property type="match status" value="1"/>
</dbReference>
<feature type="active site" evidence="5">
    <location>
        <position position="159"/>
    </location>
</feature>
<dbReference type="InterPro" id="IPR011013">
    <property type="entry name" value="Gal_mutarotase_sf_dom"/>
</dbReference>
<dbReference type="GO" id="GO:0005975">
    <property type="term" value="P:carbohydrate metabolic process"/>
    <property type="evidence" value="ECO:0007669"/>
    <property type="project" value="InterPro"/>
</dbReference>
<evidence type="ECO:0000256" key="4">
    <source>
        <dbReference type="PIRNR" id="PIRNR016020"/>
    </source>
</evidence>
<dbReference type="PANTHER" id="PTHR11122">
    <property type="entry name" value="APOSPORY-ASSOCIATED PROTEIN C-RELATED"/>
    <property type="match status" value="1"/>
</dbReference>
<evidence type="ECO:0000313" key="6">
    <source>
        <dbReference type="EMBL" id="GAM64147.1"/>
    </source>
</evidence>
<comment type="caution">
    <text evidence="6">The sequence shown here is derived from an EMBL/GenBank/DDBJ whole genome shotgun (WGS) entry which is preliminary data.</text>
</comment>
<organism evidence="6 7">
    <name type="scientific">Vibrio ishigakensis</name>
    <dbReference type="NCBI Taxonomy" id="1481914"/>
    <lineage>
        <taxon>Bacteria</taxon>
        <taxon>Pseudomonadati</taxon>
        <taxon>Pseudomonadota</taxon>
        <taxon>Gammaproteobacteria</taxon>
        <taxon>Vibrionales</taxon>
        <taxon>Vibrionaceae</taxon>
        <taxon>Vibrio</taxon>
    </lineage>
</organism>
<name>A0A0B8PHP1_9VIBR</name>
<accession>A0A0B8PHP1</accession>
<dbReference type="InterPro" id="IPR008183">
    <property type="entry name" value="Aldose_1/G6P_1-epimerase"/>
</dbReference>
<reference evidence="6 7" key="2">
    <citation type="submission" date="2015-01" db="EMBL/GenBank/DDBJ databases">
        <authorList>
            <consortium name="NBRP consortium"/>
            <person name="Sawabe T."/>
            <person name="Meirelles P."/>
            <person name="Feng G."/>
            <person name="Sayaka M."/>
            <person name="Hattori M."/>
            <person name="Ohkuma M."/>
        </authorList>
    </citation>
    <scope>NUCLEOTIDE SEQUENCE [LARGE SCALE GENOMIC DNA]</scope>
    <source>
        <strain evidence="6 7">JCM19232</strain>
    </source>
</reference>
<keyword evidence="3 4" id="KW-0413">Isomerase</keyword>
<reference evidence="6 7" key="1">
    <citation type="submission" date="2015-01" db="EMBL/GenBank/DDBJ databases">
        <title>Vibrio sp. C5 JCM 19232 whole genome shotgun sequence.</title>
        <authorList>
            <person name="Sawabe T."/>
            <person name="Meirelles P."/>
            <person name="Feng G."/>
            <person name="Sayaka M."/>
            <person name="Hattori M."/>
            <person name="Ohkuma M."/>
        </authorList>
    </citation>
    <scope>NUCLEOTIDE SEQUENCE [LARGE SCALE GENOMIC DNA]</scope>
    <source>
        <strain evidence="6 7">JCM19232</strain>
    </source>
</reference>
<dbReference type="AlphaFoldDB" id="A0A0B8PHP1"/>
<gene>
    <name evidence="6" type="ORF">JCM19232_3423</name>
</gene>
<evidence type="ECO:0000256" key="5">
    <source>
        <dbReference type="PIRSR" id="PIRSR016020-1"/>
    </source>
</evidence>